<evidence type="ECO:0000256" key="1">
    <source>
        <dbReference type="PROSITE-ProRule" id="PRU00047"/>
    </source>
</evidence>
<keyword evidence="1" id="KW-0862">Zinc</keyword>
<evidence type="ECO:0000259" key="3">
    <source>
        <dbReference type="PROSITE" id="PS50158"/>
    </source>
</evidence>
<feature type="compositionally biased region" description="Basic residues" evidence="2">
    <location>
        <begin position="118"/>
        <end position="130"/>
    </location>
</feature>
<evidence type="ECO:0000313" key="4">
    <source>
        <dbReference type="EMBL" id="KIM63116.1"/>
    </source>
</evidence>
<keyword evidence="1" id="KW-0479">Metal-binding</keyword>
<dbReference type="EMBL" id="KN822037">
    <property type="protein sequence ID" value="KIM63116.1"/>
    <property type="molecule type" value="Genomic_DNA"/>
</dbReference>
<feature type="region of interest" description="Disordered" evidence="2">
    <location>
        <begin position="65"/>
        <end position="144"/>
    </location>
</feature>
<dbReference type="Pfam" id="PF14223">
    <property type="entry name" value="Retrotran_gag_2"/>
    <property type="match status" value="1"/>
</dbReference>
<name>A0A0C3E542_9AGAM</name>
<dbReference type="InterPro" id="IPR001878">
    <property type="entry name" value="Znf_CCHC"/>
</dbReference>
<dbReference type="PROSITE" id="PS50158">
    <property type="entry name" value="ZF_CCHC"/>
    <property type="match status" value="1"/>
</dbReference>
<dbReference type="HOGENOM" id="CLU_051225_2_0_1"/>
<dbReference type="InParanoid" id="A0A0C3E542"/>
<gene>
    <name evidence="4" type="ORF">SCLCIDRAFT_53780</name>
</gene>
<protein>
    <recommendedName>
        <fullName evidence="3">CCHC-type domain-containing protein</fullName>
    </recommendedName>
</protein>
<evidence type="ECO:0000256" key="2">
    <source>
        <dbReference type="SAM" id="MobiDB-lite"/>
    </source>
</evidence>
<accession>A0A0C3E542</accession>
<dbReference type="AlphaFoldDB" id="A0A0C3E542"/>
<dbReference type="Pfam" id="PF22936">
    <property type="entry name" value="Pol_BBD"/>
    <property type="match status" value="1"/>
</dbReference>
<reference evidence="4 5" key="1">
    <citation type="submission" date="2014-04" db="EMBL/GenBank/DDBJ databases">
        <authorList>
            <consortium name="DOE Joint Genome Institute"/>
            <person name="Kuo A."/>
            <person name="Kohler A."/>
            <person name="Nagy L.G."/>
            <person name="Floudas D."/>
            <person name="Copeland A."/>
            <person name="Barry K.W."/>
            <person name="Cichocki N."/>
            <person name="Veneault-Fourrey C."/>
            <person name="LaButti K."/>
            <person name="Lindquist E.A."/>
            <person name="Lipzen A."/>
            <person name="Lundell T."/>
            <person name="Morin E."/>
            <person name="Murat C."/>
            <person name="Sun H."/>
            <person name="Tunlid A."/>
            <person name="Henrissat B."/>
            <person name="Grigoriev I.V."/>
            <person name="Hibbett D.S."/>
            <person name="Martin F."/>
            <person name="Nordberg H.P."/>
            <person name="Cantor M.N."/>
            <person name="Hua S.X."/>
        </authorList>
    </citation>
    <scope>NUCLEOTIDE SEQUENCE [LARGE SCALE GENOMIC DNA]</scope>
    <source>
        <strain evidence="4 5">Foug A</strain>
    </source>
</reference>
<proteinExistence type="predicted"/>
<evidence type="ECO:0000313" key="5">
    <source>
        <dbReference type="Proteomes" id="UP000053989"/>
    </source>
</evidence>
<feature type="compositionally biased region" description="Basic and acidic residues" evidence="2">
    <location>
        <begin position="131"/>
        <end position="141"/>
    </location>
</feature>
<keyword evidence="5" id="KW-1185">Reference proteome</keyword>
<organism evidence="4 5">
    <name type="scientific">Scleroderma citrinum Foug A</name>
    <dbReference type="NCBI Taxonomy" id="1036808"/>
    <lineage>
        <taxon>Eukaryota</taxon>
        <taxon>Fungi</taxon>
        <taxon>Dikarya</taxon>
        <taxon>Basidiomycota</taxon>
        <taxon>Agaricomycotina</taxon>
        <taxon>Agaricomycetes</taxon>
        <taxon>Agaricomycetidae</taxon>
        <taxon>Boletales</taxon>
        <taxon>Sclerodermatineae</taxon>
        <taxon>Sclerodermataceae</taxon>
        <taxon>Scleroderma</taxon>
    </lineage>
</organism>
<feature type="non-terminal residue" evidence="4">
    <location>
        <position position="1"/>
    </location>
</feature>
<dbReference type="STRING" id="1036808.A0A0C3E542"/>
<reference evidence="5" key="2">
    <citation type="submission" date="2015-01" db="EMBL/GenBank/DDBJ databases">
        <title>Evolutionary Origins and Diversification of the Mycorrhizal Mutualists.</title>
        <authorList>
            <consortium name="DOE Joint Genome Institute"/>
            <consortium name="Mycorrhizal Genomics Consortium"/>
            <person name="Kohler A."/>
            <person name="Kuo A."/>
            <person name="Nagy L.G."/>
            <person name="Floudas D."/>
            <person name="Copeland A."/>
            <person name="Barry K.W."/>
            <person name="Cichocki N."/>
            <person name="Veneault-Fourrey C."/>
            <person name="LaButti K."/>
            <person name="Lindquist E.A."/>
            <person name="Lipzen A."/>
            <person name="Lundell T."/>
            <person name="Morin E."/>
            <person name="Murat C."/>
            <person name="Riley R."/>
            <person name="Ohm R."/>
            <person name="Sun H."/>
            <person name="Tunlid A."/>
            <person name="Henrissat B."/>
            <person name="Grigoriev I.V."/>
            <person name="Hibbett D.S."/>
            <person name="Martin F."/>
        </authorList>
    </citation>
    <scope>NUCLEOTIDE SEQUENCE [LARGE SCALE GENOMIC DNA]</scope>
    <source>
        <strain evidence="5">Foug A</strain>
    </source>
</reference>
<sequence length="205" mass="22377">LITLREELASLGHSINPDDFTAMLISSVPASYDSTISAMTTSAKITRLDLTPDVIMTTLIDDYDQRQTKSSKKSSNSGEDAAYSASSSKKFSGNCHNCQKKGHKAEDCWEEGGGKAGQRPKRKWKGHGKGKSKDKADDDPRSSYSSALLAGEDLQTGQQMVLFDSGASRHMSSYRNQFMNFRSIVPKAITAADKHTFDAIEKGDL</sequence>
<keyword evidence="1" id="KW-0863">Zinc-finger</keyword>
<dbReference type="InterPro" id="IPR054722">
    <property type="entry name" value="PolX-like_BBD"/>
</dbReference>
<feature type="domain" description="CCHC-type" evidence="3">
    <location>
        <begin position="95"/>
        <end position="108"/>
    </location>
</feature>
<dbReference type="GO" id="GO:0003676">
    <property type="term" value="F:nucleic acid binding"/>
    <property type="evidence" value="ECO:0007669"/>
    <property type="project" value="InterPro"/>
</dbReference>
<dbReference type="Proteomes" id="UP000053989">
    <property type="component" value="Unassembled WGS sequence"/>
</dbReference>
<feature type="non-terminal residue" evidence="4">
    <location>
        <position position="205"/>
    </location>
</feature>
<dbReference type="OrthoDB" id="2683886at2759"/>
<dbReference type="GO" id="GO:0008270">
    <property type="term" value="F:zinc ion binding"/>
    <property type="evidence" value="ECO:0007669"/>
    <property type="project" value="UniProtKB-KW"/>
</dbReference>